<evidence type="ECO:0000313" key="2">
    <source>
        <dbReference type="Proteomes" id="UP000595814"/>
    </source>
</evidence>
<organism evidence="1 2">
    <name type="scientific">Miniphocaeibacter halophilus</name>
    <dbReference type="NCBI Taxonomy" id="2931922"/>
    <lineage>
        <taxon>Bacteria</taxon>
        <taxon>Bacillati</taxon>
        <taxon>Bacillota</taxon>
        <taxon>Tissierellia</taxon>
        <taxon>Tissierellales</taxon>
        <taxon>Peptoniphilaceae</taxon>
        <taxon>Miniphocaeibacter</taxon>
    </lineage>
</organism>
<reference evidence="1 2" key="1">
    <citation type="journal article" date="2022" name="Int. J. Syst. Evol. Microbiol.">
        <title>Miniphocaeibacter halophilus sp. nov., an ammonium-tolerant acetate-producing bacterium isolated from a biogas system.</title>
        <authorList>
            <person name="Schnurer A."/>
            <person name="Singh A."/>
            <person name="Bi S."/>
            <person name="Qiao W."/>
            <person name="Westerholm M."/>
        </authorList>
    </citation>
    <scope>NUCLEOTIDE SEQUENCE [LARGE SCALE GENOMIC DNA]</scope>
    <source>
        <strain evidence="1 2">AMB_01</strain>
    </source>
</reference>
<proteinExistence type="predicted"/>
<dbReference type="EMBL" id="CP066744">
    <property type="protein sequence ID" value="QQK07569.1"/>
    <property type="molecule type" value="Genomic_DNA"/>
</dbReference>
<dbReference type="Proteomes" id="UP000595814">
    <property type="component" value="Chromosome"/>
</dbReference>
<accession>A0AC61MPX4</accession>
<protein>
    <submittedName>
        <fullName evidence="1">Nif3-like dinuclear metal center hexameric protein</fullName>
    </submittedName>
</protein>
<evidence type="ECO:0000313" key="1">
    <source>
        <dbReference type="EMBL" id="QQK07569.1"/>
    </source>
</evidence>
<gene>
    <name evidence="1" type="ORF">JFY71_09755</name>
</gene>
<sequence length="259" mass="29519">MKIKEFINEYEKVVPLDIQDEWDNSGFQLGNKENILKGITLSLDFSINVVEYAVKNSCNLIFTHHPVFFNPIKSLDLNTNFGKALEMAIKNNISIYSSHTNLDYIDGGVSDALANLFELNNIKPIVPKDFNEKIGLGRFGTIPSINGQEFLNLLKSKIVEDNLLVYGDFNRKINSIGFIGGSGASEIPEALKLKLDLLITSDIKYHNAEFAIDNGLLLIDLGHYISEKFILEKLYYDFQEKFNIKVTRFYYDKSMRKIL</sequence>
<keyword evidence="2" id="KW-1185">Reference proteome</keyword>
<name>A0AC61MPX4_9FIRM</name>